<dbReference type="EMBL" id="KZ107857">
    <property type="protein sequence ID" value="OSS44584.1"/>
    <property type="molecule type" value="Genomic_DNA"/>
</dbReference>
<feature type="compositionally biased region" description="Low complexity" evidence="1">
    <location>
        <begin position="211"/>
        <end position="230"/>
    </location>
</feature>
<protein>
    <submittedName>
        <fullName evidence="2">Uncharacterized protein</fullName>
    </submittedName>
</protein>
<proteinExistence type="predicted"/>
<dbReference type="PANTHER" id="PTHR42354">
    <property type="entry name" value="C2H2-TYPE DOMAIN-CONTAINING PROTEIN"/>
    <property type="match status" value="1"/>
</dbReference>
<evidence type="ECO:0000256" key="1">
    <source>
        <dbReference type="SAM" id="MobiDB-lite"/>
    </source>
</evidence>
<evidence type="ECO:0000313" key="3">
    <source>
        <dbReference type="Proteomes" id="UP000193240"/>
    </source>
</evidence>
<dbReference type="PANTHER" id="PTHR42354:SF1">
    <property type="entry name" value="C2H2-TYPE DOMAIN-CONTAINING PROTEIN"/>
    <property type="match status" value="1"/>
</dbReference>
<dbReference type="Proteomes" id="UP000193240">
    <property type="component" value="Unassembled WGS sequence"/>
</dbReference>
<organism evidence="2 3">
    <name type="scientific">Epicoccum nigrum</name>
    <name type="common">Soil fungus</name>
    <name type="synonym">Epicoccum purpurascens</name>
    <dbReference type="NCBI Taxonomy" id="105696"/>
    <lineage>
        <taxon>Eukaryota</taxon>
        <taxon>Fungi</taxon>
        <taxon>Dikarya</taxon>
        <taxon>Ascomycota</taxon>
        <taxon>Pezizomycotina</taxon>
        <taxon>Dothideomycetes</taxon>
        <taxon>Pleosporomycetidae</taxon>
        <taxon>Pleosporales</taxon>
        <taxon>Pleosporineae</taxon>
        <taxon>Didymellaceae</taxon>
        <taxon>Epicoccum</taxon>
    </lineage>
</organism>
<keyword evidence="3" id="KW-1185">Reference proteome</keyword>
<dbReference type="STRING" id="105696.A0A1Y2LKR1"/>
<dbReference type="AlphaFoldDB" id="A0A1Y2LKR1"/>
<dbReference type="OMA" id="LMDHLWR"/>
<reference evidence="2 3" key="1">
    <citation type="journal article" date="2017" name="Genome Announc.">
        <title>Genome sequence of the saprophytic ascomycete Epicoccum nigrum ICMP 19927 strain isolated from New Zealand.</title>
        <authorList>
            <person name="Fokin M."/>
            <person name="Fleetwood D."/>
            <person name="Weir B.S."/>
            <person name="Villas-Boas S.G."/>
        </authorList>
    </citation>
    <scope>NUCLEOTIDE SEQUENCE [LARGE SCALE GENOMIC DNA]</scope>
    <source>
        <strain evidence="2 3">ICMP 19927</strain>
    </source>
</reference>
<feature type="compositionally biased region" description="Pro residues" evidence="1">
    <location>
        <begin position="197"/>
        <end position="208"/>
    </location>
</feature>
<name>A0A1Y2LKR1_EPING</name>
<sequence length="368" mass="41294">MIAEPPETAAEPDALHKRVFITLLVRVLTDTYGSAKDLYHRLKKRSQSDDGRDELKDRRDSHSNIIESLGHHVRWSFDRREKHQTDSEDELVCTASAQVKATYDRSYLKLGEPYASGDDIARIQLQSQIVDLQRVLISIHEDLTLSSYTTVASSHSQLIHLVQTVRTTRAAAIQALDLLYQRMLATPLCKKPDDPKPIPGDLPAPPKSPQRSRSSSSSSSSSNTSIAIPAKPDPKPKPKSKPNPNINKLFCRYALDLQYNAHLPLSNNFGCDGNKNCPHCHTHIPVRPNKAWEVIMETKGRHPRRKKFLIRNVFVVKCHRAGGGFACVLCAKYGEADTVCRSIAALMEHLWKEHTAEDLEKDEDIVGC</sequence>
<accession>A0A1Y2LKR1</accession>
<evidence type="ECO:0000313" key="2">
    <source>
        <dbReference type="EMBL" id="OSS44584.1"/>
    </source>
</evidence>
<dbReference type="InParanoid" id="A0A1Y2LKR1"/>
<feature type="region of interest" description="Disordered" evidence="1">
    <location>
        <begin position="190"/>
        <end position="244"/>
    </location>
</feature>
<gene>
    <name evidence="2" type="ORF">B5807_10801</name>
</gene>